<evidence type="ECO:0000313" key="5">
    <source>
        <dbReference type="Proteomes" id="UP000184290"/>
    </source>
</evidence>
<evidence type="ECO:0000259" key="3">
    <source>
        <dbReference type="Pfam" id="PF09976"/>
    </source>
</evidence>
<evidence type="ECO:0000313" key="4">
    <source>
        <dbReference type="EMBL" id="SHJ27366.1"/>
    </source>
</evidence>
<feature type="domain" description="Ancillary SecYEG translocon subunit/Cell division coordinator CpoB TPR" evidence="3">
    <location>
        <begin position="21"/>
        <end position="150"/>
    </location>
</feature>
<dbReference type="RefSeq" id="WP_060603065.1">
    <property type="nucleotide sequence ID" value="NZ_FQZC01000002.1"/>
</dbReference>
<proteinExistence type="predicted"/>
<dbReference type="InterPro" id="IPR018704">
    <property type="entry name" value="SecYEG/CpoB_TPR"/>
</dbReference>
<sequence>MSNDTFIREVNEEIRQERARAIWKRYGIIIIALISLIILGTIGYVVWERIAAGRSAVDGDRLIAAQELVANGDFAGAETALAALADDGTSQYPVIARMHLAGAQLQAGNPTAAVATYDAVAANGSAPRALRDIASIRAAYILVDHGTAEDVRQRAEALTGEGEPLRHPALEAIGLALWKAGDYAGAAPFFGQLVDDFSTPAGMAERARMMQELIAAQTGSAPAEEAPAAPDAAGEPDPS</sequence>
<comment type="caution">
    <text evidence="4">The sequence shown here is derived from an EMBL/GenBank/DDBJ whole genome shotgun (WGS) entry which is preliminary data.</text>
</comment>
<accession>A0ABY1IJU5</accession>
<keyword evidence="2" id="KW-0472">Membrane</keyword>
<protein>
    <recommendedName>
        <fullName evidence="3">Ancillary SecYEG translocon subunit/Cell division coordinator CpoB TPR domain-containing protein</fullName>
    </recommendedName>
</protein>
<keyword evidence="2" id="KW-1133">Transmembrane helix</keyword>
<organism evidence="4 5">
    <name type="scientific">Aureimonas altamirensis DSM 21988</name>
    <dbReference type="NCBI Taxonomy" id="1121026"/>
    <lineage>
        <taxon>Bacteria</taxon>
        <taxon>Pseudomonadati</taxon>
        <taxon>Pseudomonadota</taxon>
        <taxon>Alphaproteobacteria</taxon>
        <taxon>Hyphomicrobiales</taxon>
        <taxon>Aurantimonadaceae</taxon>
        <taxon>Aureimonas</taxon>
    </lineage>
</organism>
<feature type="compositionally biased region" description="Low complexity" evidence="1">
    <location>
        <begin position="219"/>
        <end position="239"/>
    </location>
</feature>
<dbReference type="InterPro" id="IPR011990">
    <property type="entry name" value="TPR-like_helical_dom_sf"/>
</dbReference>
<evidence type="ECO:0000256" key="2">
    <source>
        <dbReference type="SAM" id="Phobius"/>
    </source>
</evidence>
<feature type="region of interest" description="Disordered" evidence="1">
    <location>
        <begin position="216"/>
        <end position="239"/>
    </location>
</feature>
<name>A0ABY1IJU5_9HYPH</name>
<dbReference type="Gene3D" id="1.25.40.10">
    <property type="entry name" value="Tetratricopeptide repeat domain"/>
    <property type="match status" value="1"/>
</dbReference>
<dbReference type="Pfam" id="PF09976">
    <property type="entry name" value="TPR_21"/>
    <property type="match status" value="1"/>
</dbReference>
<evidence type="ECO:0000256" key="1">
    <source>
        <dbReference type="SAM" id="MobiDB-lite"/>
    </source>
</evidence>
<dbReference type="Proteomes" id="UP000184290">
    <property type="component" value="Unassembled WGS sequence"/>
</dbReference>
<keyword evidence="5" id="KW-1185">Reference proteome</keyword>
<feature type="transmembrane region" description="Helical" evidence="2">
    <location>
        <begin position="26"/>
        <end position="47"/>
    </location>
</feature>
<keyword evidence="2" id="KW-0812">Transmembrane</keyword>
<dbReference type="EMBL" id="FQZC01000002">
    <property type="protein sequence ID" value="SHJ27366.1"/>
    <property type="molecule type" value="Genomic_DNA"/>
</dbReference>
<reference evidence="4 5" key="1">
    <citation type="submission" date="2016-11" db="EMBL/GenBank/DDBJ databases">
        <authorList>
            <person name="Varghese N."/>
            <person name="Submissions S."/>
        </authorList>
    </citation>
    <scope>NUCLEOTIDE SEQUENCE [LARGE SCALE GENOMIC DNA]</scope>
    <source>
        <strain evidence="4 5">DSM 21988</strain>
    </source>
</reference>
<gene>
    <name evidence="4" type="ORF">SAMN02745911_2238</name>
</gene>